<dbReference type="GO" id="GO:0016706">
    <property type="term" value="F:2-oxoglutarate-dependent dioxygenase activity"/>
    <property type="evidence" value="ECO:0007669"/>
    <property type="project" value="UniProtKB-ARBA"/>
</dbReference>
<reference evidence="2 3" key="1">
    <citation type="submission" date="2020-06" db="EMBL/GenBank/DDBJ databases">
        <title>Pseudomonas eucalypticola sp. nov., an endophyte of Eucalyptus dunnii leaves with biocontrol ability of eucalyptus leaf blight.</title>
        <authorList>
            <person name="Liu Y."/>
            <person name="Song Z."/>
            <person name="Zeng H."/>
            <person name="Lu M."/>
            <person name="Wang X."/>
            <person name="Lian X."/>
            <person name="Zhang Q."/>
        </authorList>
    </citation>
    <scope>NUCLEOTIDE SEQUENCE [LARGE SCALE GENOMIC DNA]</scope>
    <source>
        <strain evidence="2 3">NP-1</strain>
    </source>
</reference>
<dbReference type="KEGG" id="pez:HWQ56_05890"/>
<organism evidence="2 3">
    <name type="scientific">Pseudomonas eucalypticola</name>
    <dbReference type="NCBI Taxonomy" id="2599595"/>
    <lineage>
        <taxon>Bacteria</taxon>
        <taxon>Pseudomonadati</taxon>
        <taxon>Pseudomonadota</taxon>
        <taxon>Gammaproteobacteria</taxon>
        <taxon>Pseudomonadales</taxon>
        <taxon>Pseudomonadaceae</taxon>
        <taxon>Pseudomonas</taxon>
    </lineage>
</organism>
<keyword evidence="3" id="KW-1185">Reference proteome</keyword>
<dbReference type="Proteomes" id="UP000509568">
    <property type="component" value="Chromosome"/>
</dbReference>
<evidence type="ECO:0000256" key="1">
    <source>
        <dbReference type="ARBA" id="ARBA00001954"/>
    </source>
</evidence>
<dbReference type="NCBIfam" id="TIGR01762">
    <property type="entry name" value="chlorin-enz"/>
    <property type="match status" value="1"/>
</dbReference>
<dbReference type="PANTHER" id="PTHR20883">
    <property type="entry name" value="PHYTANOYL-COA DIOXYGENASE DOMAIN CONTAINING 1"/>
    <property type="match status" value="1"/>
</dbReference>
<evidence type="ECO:0000313" key="2">
    <source>
        <dbReference type="EMBL" id="QKZ07611.1"/>
    </source>
</evidence>
<dbReference type="PANTHER" id="PTHR20883:SF48">
    <property type="entry name" value="ECTOINE DIOXYGENASE"/>
    <property type="match status" value="1"/>
</dbReference>
<dbReference type="EMBL" id="CP056030">
    <property type="protein sequence ID" value="QKZ07611.1"/>
    <property type="molecule type" value="Genomic_DNA"/>
</dbReference>
<dbReference type="InterPro" id="IPR010092">
    <property type="entry name" value="Chlorin_enz"/>
</dbReference>
<gene>
    <name evidence="2" type="ORF">HWQ56_05890</name>
</gene>
<evidence type="ECO:0000313" key="3">
    <source>
        <dbReference type="Proteomes" id="UP000509568"/>
    </source>
</evidence>
<name>A0A7D5I1I1_9PSED</name>
<sequence>MTENGRFSLSSAELETFHEQGFIGPFDVYPEEEMERILRELRPKLLDQSNAAFANPKSLSGNTNLSSYDRHLDVPFLDAHIHRPEIIDRVRSILGDNLLCWRTEFFPKYPGNEGTDWHQASNFANVAGDKRPQIEWPNGSDFGGTITVWTAITDSTIDNGCLQFIPGTHREMNYDESKEMEYQSASIDSLEKDGVKRGFFGYDYRQLQIDPDWRPDEAAARSMVMKAGQCIIFWSTLMHASHPHSGKTQAMRLGFAARYVPTSVKVYPYSKKLSEFGGQADLEKHACVLVSGSNEYGHNVVINSTFKK</sequence>
<dbReference type="InterPro" id="IPR008775">
    <property type="entry name" value="Phytyl_CoA_dOase-like"/>
</dbReference>
<proteinExistence type="predicted"/>
<accession>A0A7D5I1I1</accession>
<dbReference type="GO" id="GO:0005506">
    <property type="term" value="F:iron ion binding"/>
    <property type="evidence" value="ECO:0007669"/>
    <property type="project" value="UniProtKB-ARBA"/>
</dbReference>
<comment type="cofactor">
    <cofactor evidence="1">
        <name>Fe(2+)</name>
        <dbReference type="ChEBI" id="CHEBI:29033"/>
    </cofactor>
</comment>
<dbReference type="Gene3D" id="2.60.120.620">
    <property type="entry name" value="q2cbj1_9rhob like domain"/>
    <property type="match status" value="1"/>
</dbReference>
<dbReference type="Pfam" id="PF05721">
    <property type="entry name" value="PhyH"/>
    <property type="match status" value="1"/>
</dbReference>
<dbReference type="RefSeq" id="WP_158154837.1">
    <property type="nucleotide sequence ID" value="NZ_CP056030.1"/>
</dbReference>
<dbReference type="SUPFAM" id="SSF51197">
    <property type="entry name" value="Clavaminate synthase-like"/>
    <property type="match status" value="1"/>
</dbReference>
<dbReference type="AlphaFoldDB" id="A0A7D5I1I1"/>
<protein>
    <submittedName>
        <fullName evidence="2">Chlorinating enzyme</fullName>
    </submittedName>
</protein>